<dbReference type="Gene3D" id="3.30.413.10">
    <property type="entry name" value="Sulfite Reductase Hemoprotein, domain 1"/>
    <property type="match status" value="2"/>
</dbReference>
<keyword evidence="4" id="KW-0004">4Fe-4S</keyword>
<evidence type="ECO:0000256" key="5">
    <source>
        <dbReference type="ARBA" id="ARBA00022617"/>
    </source>
</evidence>
<dbReference type="SUPFAM" id="SSF55124">
    <property type="entry name" value="Nitrite/Sulfite reductase N-terminal domain-like"/>
    <property type="match status" value="2"/>
</dbReference>
<dbReference type="EMBL" id="HBHZ01000470">
    <property type="protein sequence ID" value="CAE0187314.1"/>
    <property type="molecule type" value="Transcribed_RNA"/>
</dbReference>
<evidence type="ECO:0000256" key="1">
    <source>
        <dbReference type="ARBA" id="ARBA00001929"/>
    </source>
</evidence>
<comment type="catalytic activity">
    <reaction evidence="12">
        <text>6 oxidized [2Fe-2S]-[ferredoxin] + NH4(+) + 2 H2O = nitrite + 6 reduced [2Fe-2S]-[ferredoxin] + 8 H(+)</text>
        <dbReference type="Rhea" id="RHEA:18041"/>
        <dbReference type="Rhea" id="RHEA-COMP:10000"/>
        <dbReference type="Rhea" id="RHEA-COMP:10001"/>
        <dbReference type="ChEBI" id="CHEBI:15377"/>
        <dbReference type="ChEBI" id="CHEBI:15378"/>
        <dbReference type="ChEBI" id="CHEBI:16301"/>
        <dbReference type="ChEBI" id="CHEBI:28938"/>
        <dbReference type="ChEBI" id="CHEBI:33737"/>
        <dbReference type="ChEBI" id="CHEBI:33738"/>
        <dbReference type="EC" id="1.7.7.1"/>
    </reaction>
</comment>
<dbReference type="GO" id="GO:0046872">
    <property type="term" value="F:metal ion binding"/>
    <property type="evidence" value="ECO:0007669"/>
    <property type="project" value="UniProtKB-KW"/>
</dbReference>
<keyword evidence="6" id="KW-0479">Metal-binding</keyword>
<evidence type="ECO:0000256" key="11">
    <source>
        <dbReference type="ARBA" id="ARBA00040459"/>
    </source>
</evidence>
<dbReference type="PANTHER" id="PTHR32439">
    <property type="entry name" value="FERREDOXIN--NITRITE REDUCTASE, CHLOROPLASTIC"/>
    <property type="match status" value="1"/>
</dbReference>
<evidence type="ECO:0000256" key="3">
    <source>
        <dbReference type="ARBA" id="ARBA00010429"/>
    </source>
</evidence>
<evidence type="ECO:0000313" key="17">
    <source>
        <dbReference type="EMBL" id="CAE0187316.1"/>
    </source>
</evidence>
<organism evidence="16">
    <name type="scientific">Chloropicon roscoffensis</name>
    <dbReference type="NCBI Taxonomy" id="1461544"/>
    <lineage>
        <taxon>Eukaryota</taxon>
        <taxon>Viridiplantae</taxon>
        <taxon>Chlorophyta</taxon>
        <taxon>Chloropicophyceae</taxon>
        <taxon>Chloropicales</taxon>
        <taxon>Chloropicaceae</taxon>
        <taxon>Chloropicon</taxon>
    </lineage>
</organism>
<evidence type="ECO:0000256" key="2">
    <source>
        <dbReference type="ARBA" id="ARBA00005096"/>
    </source>
</evidence>
<dbReference type="Pfam" id="PF03460">
    <property type="entry name" value="NIR_SIR_ferr"/>
    <property type="match status" value="2"/>
</dbReference>
<evidence type="ECO:0000256" key="6">
    <source>
        <dbReference type="ARBA" id="ARBA00022723"/>
    </source>
</evidence>
<feature type="domain" description="Nitrite/Sulfite reductase ferredoxin-like" evidence="15">
    <location>
        <begin position="414"/>
        <end position="478"/>
    </location>
</feature>
<evidence type="ECO:0000259" key="14">
    <source>
        <dbReference type="Pfam" id="PF01077"/>
    </source>
</evidence>
<dbReference type="NCBIfam" id="NF007125">
    <property type="entry name" value="PRK09566.1"/>
    <property type="match status" value="1"/>
</dbReference>
<dbReference type="PRINTS" id="PR00397">
    <property type="entry name" value="SIROHAEM"/>
</dbReference>
<name>A0A7S3FLS3_9CHLO</name>
<evidence type="ECO:0000256" key="10">
    <source>
        <dbReference type="ARBA" id="ARBA00038893"/>
    </source>
</evidence>
<evidence type="ECO:0000256" key="13">
    <source>
        <dbReference type="SAM" id="MobiDB-lite"/>
    </source>
</evidence>
<dbReference type="EC" id="1.7.7.1" evidence="10"/>
<protein>
    <recommendedName>
        <fullName evidence="11">Ferredoxin--nitrite reductase, chloroplastic</fullName>
        <ecNumber evidence="10">1.7.7.1</ecNumber>
    </recommendedName>
</protein>
<evidence type="ECO:0000256" key="9">
    <source>
        <dbReference type="ARBA" id="ARBA00023014"/>
    </source>
</evidence>
<evidence type="ECO:0000313" key="16">
    <source>
        <dbReference type="EMBL" id="CAE0187314.1"/>
    </source>
</evidence>
<keyword evidence="7" id="KW-0560">Oxidoreductase</keyword>
<keyword evidence="8" id="KW-0408">Iron</keyword>
<dbReference type="GO" id="GO:0048307">
    <property type="term" value="F:ferredoxin-nitrite reductase activity"/>
    <property type="evidence" value="ECO:0007669"/>
    <property type="project" value="UniProtKB-EC"/>
</dbReference>
<dbReference type="InterPro" id="IPR045854">
    <property type="entry name" value="NO2/SO3_Rdtase_4Fe4S_sf"/>
</dbReference>
<comment type="pathway">
    <text evidence="2">Nitrogen metabolism; nitrate reduction (assimilation).</text>
</comment>
<proteinExistence type="inferred from homology"/>
<dbReference type="InterPro" id="IPR006066">
    <property type="entry name" value="NO2/SO3_Rdtase_FeS/sirohaem_BS"/>
</dbReference>
<feature type="domain" description="Nitrite/sulphite reductase 4Fe-4S" evidence="14">
    <location>
        <begin position="233"/>
        <end position="388"/>
    </location>
</feature>
<gene>
    <name evidence="16" type="ORF">CROS1456_LOCUS380</name>
    <name evidence="17" type="ORF">CROS1456_LOCUS382</name>
</gene>
<dbReference type="InterPro" id="IPR036136">
    <property type="entry name" value="Nit/Sulf_reduc_fer-like_dom_sf"/>
</dbReference>
<evidence type="ECO:0000256" key="4">
    <source>
        <dbReference type="ARBA" id="ARBA00022485"/>
    </source>
</evidence>
<feature type="domain" description="Nitrite/Sulfite reductase ferredoxin-like" evidence="15">
    <location>
        <begin position="157"/>
        <end position="222"/>
    </location>
</feature>
<feature type="region of interest" description="Disordered" evidence="13">
    <location>
        <begin position="1"/>
        <end position="20"/>
    </location>
</feature>
<feature type="domain" description="Nitrite/sulphite reductase 4Fe-4S" evidence="14">
    <location>
        <begin position="499"/>
        <end position="597"/>
    </location>
</feature>
<comment type="similarity">
    <text evidence="3">Belongs to the nitrite and sulfite reductase 4Fe-4S domain family.</text>
</comment>
<dbReference type="SUPFAM" id="SSF56014">
    <property type="entry name" value="Nitrite and sulphite reductase 4Fe-4S domain-like"/>
    <property type="match status" value="2"/>
</dbReference>
<evidence type="ECO:0000256" key="8">
    <source>
        <dbReference type="ARBA" id="ARBA00023004"/>
    </source>
</evidence>
<dbReference type="Pfam" id="PF01077">
    <property type="entry name" value="NIR_SIR"/>
    <property type="match status" value="2"/>
</dbReference>
<dbReference type="AlphaFoldDB" id="A0A7S3FLS3"/>
<dbReference type="EMBL" id="HBHZ01000472">
    <property type="protein sequence ID" value="CAE0187316.1"/>
    <property type="molecule type" value="Transcribed_RNA"/>
</dbReference>
<dbReference type="GO" id="GO:0051539">
    <property type="term" value="F:4 iron, 4 sulfur cluster binding"/>
    <property type="evidence" value="ECO:0007669"/>
    <property type="project" value="UniProtKB-KW"/>
</dbReference>
<reference evidence="16" key="1">
    <citation type="submission" date="2021-01" db="EMBL/GenBank/DDBJ databases">
        <authorList>
            <person name="Corre E."/>
            <person name="Pelletier E."/>
            <person name="Niang G."/>
            <person name="Scheremetjew M."/>
            <person name="Finn R."/>
            <person name="Kale V."/>
            <person name="Holt S."/>
            <person name="Cochrane G."/>
            <person name="Meng A."/>
            <person name="Brown T."/>
            <person name="Cohen L."/>
        </authorList>
    </citation>
    <scope>NUCLEOTIDE SEQUENCE</scope>
    <source>
        <strain evidence="16">RCC1871</strain>
    </source>
</reference>
<dbReference type="GO" id="GO:0020037">
    <property type="term" value="F:heme binding"/>
    <property type="evidence" value="ECO:0007669"/>
    <property type="project" value="InterPro"/>
</dbReference>
<keyword evidence="9" id="KW-0411">Iron-sulfur</keyword>
<comment type="cofactor">
    <cofactor evidence="1">
        <name>siroheme</name>
        <dbReference type="ChEBI" id="CHEBI:60052"/>
    </cofactor>
</comment>
<evidence type="ECO:0000256" key="12">
    <source>
        <dbReference type="ARBA" id="ARBA00048538"/>
    </source>
</evidence>
<dbReference type="InterPro" id="IPR006067">
    <property type="entry name" value="NO2/SO3_Rdtase_4Fe4S_dom"/>
</dbReference>
<dbReference type="Gene3D" id="3.90.480.20">
    <property type="match status" value="1"/>
</dbReference>
<evidence type="ECO:0000256" key="7">
    <source>
        <dbReference type="ARBA" id="ARBA00023002"/>
    </source>
</evidence>
<dbReference type="InterPro" id="IPR051329">
    <property type="entry name" value="NIR_SIR_4Fe-4S"/>
</dbReference>
<dbReference type="PANTHER" id="PTHR32439:SF0">
    <property type="entry name" value="FERREDOXIN--NITRITE REDUCTASE, CHLOROPLASTIC"/>
    <property type="match status" value="1"/>
</dbReference>
<keyword evidence="5" id="KW-0349">Heme</keyword>
<dbReference type="InterPro" id="IPR005117">
    <property type="entry name" value="NiRdtase/SiRdtase_haem-b_fer"/>
</dbReference>
<dbReference type="PROSITE" id="PS00365">
    <property type="entry name" value="NIR_SIR"/>
    <property type="match status" value="1"/>
</dbReference>
<sequence length="661" mass="72946">MVAMNHPKIGAPRGGATRRGSIRCDSVRGSRVANFLNLRKIFSGSSETTKASGKAPGIFPVSEETAEVIRQINKNDYVDEEGRVAWSSSREYIEVKDPKKEKGFNNFEKTKMKKNPMVLTMENFREWAKVPFAELDTKENAEDIDIRLKWFGLFHRRKQQYGKFMMRLKLPNGVVTSDQLRVLAQITEEAGEGGCGDITTRQNFQLRGITLQDVPDIFDRLEGCGLTTIQSGMDNVRNAVGSPIAGIDPLEIVDTIPVCNDLTEYVIDFGKMNERIANLPRKWNVCVVGSHDLYEHPHINDLAYMPATKNGEFGYNLLVGGFFSATKCEEAIPLDAFVPERHVIHACDSILTTFRDFGARSSRQKCRMMWLIKDMGLENFRDEVAKRMPGGALQTEGDSLVDESHQRRDYHGVHAQRQQGLNYVGINVPTGRIQAKDMFEVARIAEEYGSGEVRLTVEQNYIIPNVPDAKVDSLLAEPLLTTGKGFAAAFRPNPGRLVKDLVSCTGNQFCALALIETKATGKALAEALEATVDMSRDVRMHWTGCTNTCGQVQVADIGFLGCQTKNPDGSKGNVDGVKVFLGGNIGHDASLGKEVAKVACSELLPYTQGLLVEKFGAKIKSEGDITEEGRAALKKWEDFPFNSGGGPSVFPANGNGEYVKQ</sequence>
<accession>A0A7S3FLS3</accession>
<evidence type="ECO:0000259" key="15">
    <source>
        <dbReference type="Pfam" id="PF03460"/>
    </source>
</evidence>